<dbReference type="PROSITE" id="PS50822">
    <property type="entry name" value="PIWI"/>
    <property type="match status" value="1"/>
</dbReference>
<comment type="caution">
    <text evidence="2">The sequence shown here is derived from an EMBL/GenBank/DDBJ whole genome shotgun (WGS) entry which is preliminary data.</text>
</comment>
<protein>
    <recommendedName>
        <fullName evidence="1">Piwi domain-containing protein</fullName>
    </recommendedName>
</protein>
<sequence length="204" mass="22353">MDHNPPTSFPAAQSLEVTQVRNFELCVTYKSHLHEAPSSFFQQIHFGNITLGVATQCLKGNLARGSNPQYWANVCLKINAKLGGVNTKLNIFDSPSWIFDPSSPVMIIATHVRHPPPGTRGLPSFAGAVASLDSSIARYTALNTAQDSHVEMIQGLESMVYELIAACKRHGINPKITMAADAMFVFSRRTERQINMEIAQPGQS</sequence>
<evidence type="ECO:0000313" key="2">
    <source>
        <dbReference type="EMBL" id="CAE6486785.1"/>
    </source>
</evidence>
<evidence type="ECO:0000313" key="3">
    <source>
        <dbReference type="Proteomes" id="UP000663843"/>
    </source>
</evidence>
<dbReference type="Gene3D" id="3.30.420.10">
    <property type="entry name" value="Ribonuclease H-like superfamily/Ribonuclease H"/>
    <property type="match status" value="1"/>
</dbReference>
<feature type="domain" description="Piwi" evidence="1">
    <location>
        <begin position="51"/>
        <end position="133"/>
    </location>
</feature>
<dbReference type="InterPro" id="IPR012337">
    <property type="entry name" value="RNaseH-like_sf"/>
</dbReference>
<name>A0A8H3CI36_9AGAM</name>
<dbReference type="GO" id="GO:0003676">
    <property type="term" value="F:nucleic acid binding"/>
    <property type="evidence" value="ECO:0007669"/>
    <property type="project" value="InterPro"/>
</dbReference>
<dbReference type="InterPro" id="IPR036397">
    <property type="entry name" value="RNaseH_sf"/>
</dbReference>
<dbReference type="Pfam" id="PF02171">
    <property type="entry name" value="Piwi"/>
    <property type="match status" value="1"/>
</dbReference>
<dbReference type="EMBL" id="CAJMWT010004210">
    <property type="protein sequence ID" value="CAE6486785.1"/>
    <property type="molecule type" value="Genomic_DNA"/>
</dbReference>
<dbReference type="PANTHER" id="PTHR22891">
    <property type="entry name" value="EUKARYOTIC TRANSLATION INITIATION FACTOR 2C"/>
    <property type="match status" value="1"/>
</dbReference>
<proteinExistence type="predicted"/>
<evidence type="ECO:0000259" key="1">
    <source>
        <dbReference type="PROSITE" id="PS50822"/>
    </source>
</evidence>
<dbReference type="AlphaFoldDB" id="A0A8H3CI36"/>
<accession>A0A8H3CI36</accession>
<dbReference type="InterPro" id="IPR003165">
    <property type="entry name" value="Piwi"/>
</dbReference>
<dbReference type="Gene3D" id="3.40.50.2300">
    <property type="match status" value="1"/>
</dbReference>
<organism evidence="2 3">
    <name type="scientific">Rhizoctonia solani</name>
    <dbReference type="NCBI Taxonomy" id="456999"/>
    <lineage>
        <taxon>Eukaryota</taxon>
        <taxon>Fungi</taxon>
        <taxon>Dikarya</taxon>
        <taxon>Basidiomycota</taxon>
        <taxon>Agaricomycotina</taxon>
        <taxon>Agaricomycetes</taxon>
        <taxon>Cantharellales</taxon>
        <taxon>Ceratobasidiaceae</taxon>
        <taxon>Rhizoctonia</taxon>
    </lineage>
</organism>
<reference evidence="2" key="1">
    <citation type="submission" date="2021-01" db="EMBL/GenBank/DDBJ databases">
        <authorList>
            <person name="Kaushik A."/>
        </authorList>
    </citation>
    <scope>NUCLEOTIDE SEQUENCE</scope>
    <source>
        <strain evidence="2">AG2-2IIIB</strain>
    </source>
</reference>
<dbReference type="Proteomes" id="UP000663843">
    <property type="component" value="Unassembled WGS sequence"/>
</dbReference>
<gene>
    <name evidence="2" type="ORF">RDB_LOCUS124377</name>
</gene>
<dbReference type="SUPFAM" id="SSF53098">
    <property type="entry name" value="Ribonuclease H-like"/>
    <property type="match status" value="1"/>
</dbReference>